<keyword evidence="3" id="KW-0645">Protease</keyword>
<comment type="subcellular location">
    <subcellularLocation>
        <location evidence="1">Secreted</location>
    </subcellularLocation>
</comment>
<feature type="compositionally biased region" description="Pro residues" evidence="9">
    <location>
        <begin position="744"/>
        <end position="768"/>
    </location>
</feature>
<feature type="compositionally biased region" description="Low complexity" evidence="9">
    <location>
        <begin position="724"/>
        <end position="743"/>
    </location>
</feature>
<feature type="compositionally biased region" description="Polar residues" evidence="9">
    <location>
        <begin position="426"/>
        <end position="442"/>
    </location>
</feature>
<feature type="compositionally biased region" description="Acidic residues" evidence="9">
    <location>
        <begin position="112"/>
        <end position="133"/>
    </location>
</feature>
<evidence type="ECO:0000313" key="12">
    <source>
        <dbReference type="Proteomes" id="UP000009046"/>
    </source>
</evidence>
<dbReference type="InterPro" id="IPR001314">
    <property type="entry name" value="Peptidase_S1A"/>
</dbReference>
<keyword evidence="8" id="KW-1015">Disulfide bond</keyword>
<feature type="region of interest" description="Disordered" evidence="9">
    <location>
        <begin position="618"/>
        <end position="793"/>
    </location>
</feature>
<evidence type="ECO:0000256" key="9">
    <source>
        <dbReference type="SAM" id="MobiDB-lite"/>
    </source>
</evidence>
<keyword evidence="2" id="KW-0964">Secreted</keyword>
<proteinExistence type="predicted"/>
<keyword evidence="7" id="KW-0865">Zymogen</keyword>
<dbReference type="SUPFAM" id="SSF50494">
    <property type="entry name" value="Trypsin-like serine proteases"/>
    <property type="match status" value="1"/>
</dbReference>
<dbReference type="Gene3D" id="2.40.10.10">
    <property type="entry name" value="Trypsin-like serine proteases"/>
    <property type="match status" value="1"/>
</dbReference>
<feature type="signal peptide" evidence="10">
    <location>
        <begin position="1"/>
        <end position="22"/>
    </location>
</feature>
<feature type="compositionally biased region" description="Basic and acidic residues" evidence="9">
    <location>
        <begin position="388"/>
        <end position="397"/>
    </location>
</feature>
<evidence type="ECO:0000256" key="1">
    <source>
        <dbReference type="ARBA" id="ARBA00004613"/>
    </source>
</evidence>
<dbReference type="SMART" id="SM00020">
    <property type="entry name" value="Tryp_SPc"/>
    <property type="match status" value="1"/>
</dbReference>
<evidence type="ECO:0000256" key="8">
    <source>
        <dbReference type="ARBA" id="ARBA00023157"/>
    </source>
</evidence>
<dbReference type="InterPro" id="IPR031986">
    <property type="entry name" value="GD_N"/>
</dbReference>
<dbReference type="InParanoid" id="A0A1S4N251"/>
<evidence type="ECO:0000256" key="6">
    <source>
        <dbReference type="ARBA" id="ARBA00022825"/>
    </source>
</evidence>
<dbReference type="EMBL" id="AAZO01007446">
    <property type="status" value="NOT_ANNOTATED_CDS"/>
    <property type="molecule type" value="Genomic_DNA"/>
</dbReference>
<keyword evidence="5" id="KW-0378">Hydrolase</keyword>
<feature type="compositionally biased region" description="Gly residues" evidence="9">
    <location>
        <begin position="701"/>
        <end position="723"/>
    </location>
</feature>
<feature type="compositionally biased region" description="Basic and acidic residues" evidence="9">
    <location>
        <begin position="305"/>
        <end position="346"/>
    </location>
</feature>
<organism evidence="11 12">
    <name type="scientific">Pediculus humanus subsp. corporis</name>
    <name type="common">Body louse</name>
    <dbReference type="NCBI Taxonomy" id="121224"/>
    <lineage>
        <taxon>Eukaryota</taxon>
        <taxon>Metazoa</taxon>
        <taxon>Ecdysozoa</taxon>
        <taxon>Arthropoda</taxon>
        <taxon>Hexapoda</taxon>
        <taxon>Insecta</taxon>
        <taxon>Pterygota</taxon>
        <taxon>Neoptera</taxon>
        <taxon>Paraneoptera</taxon>
        <taxon>Psocodea</taxon>
        <taxon>Troctomorpha</taxon>
        <taxon>Phthiraptera</taxon>
        <taxon>Anoplura</taxon>
        <taxon>Pediculidae</taxon>
        <taxon>Pediculus</taxon>
    </lineage>
</organism>
<accession>A0A1S4N251</accession>
<dbReference type="FunFam" id="2.40.10.10:FF:000146">
    <property type="entry name" value="Serine protease 53"/>
    <property type="match status" value="1"/>
</dbReference>
<keyword evidence="12" id="KW-1185">Reference proteome</keyword>
<dbReference type="Pfam" id="PF16030">
    <property type="entry name" value="GD_N"/>
    <property type="match status" value="1"/>
</dbReference>
<dbReference type="PROSITE" id="PS00134">
    <property type="entry name" value="TRYPSIN_HIS"/>
    <property type="match status" value="1"/>
</dbReference>
<dbReference type="PANTHER" id="PTHR24252">
    <property type="entry name" value="ACROSIN-RELATED"/>
    <property type="match status" value="1"/>
</dbReference>
<evidence type="ECO:0000256" key="2">
    <source>
        <dbReference type="ARBA" id="ARBA00022525"/>
    </source>
</evidence>
<dbReference type="EMBL" id="AAZO01007444">
    <property type="status" value="NOT_ANNOTATED_CDS"/>
    <property type="molecule type" value="Genomic_DNA"/>
</dbReference>
<dbReference type="InterPro" id="IPR009003">
    <property type="entry name" value="Peptidase_S1_PA"/>
</dbReference>
<dbReference type="AlphaFoldDB" id="A0A1S4N251"/>
<evidence type="ECO:0000256" key="4">
    <source>
        <dbReference type="ARBA" id="ARBA00022729"/>
    </source>
</evidence>
<dbReference type="InterPro" id="IPR018114">
    <property type="entry name" value="TRYPSIN_HIS"/>
</dbReference>
<sequence>MAATFFWTVTVLISVFLNKCDFQSVAVHSKNGDTPPHKMVEIIELMLSQRPDDGNKNNFGIQKVPQDSAPNYEILITPNKNLPELKGSQKIKIYVEAANFDPDEKTSKSLNDDDDDDDEAEGEREEEEEEEEEKVEKQNIFDVLPLSIESEGGKVDFQQPSIPIIKHINQNTNHEYQSKETGSYPSKRQTNWSSPKIITPVHSEPIFLNHGPEIKKVIIQREPSYVDQNNPHHPVSPTKHSGSDYGVQNANQDHHRLKISPGYIEDYADTVVDQRVRPKIPLENDYQRNYEDAIAEDLLYAASNERSRERDAGYPLESERRHIREQDKRQINEKRPLYDRESDEFKPSSGSRLSTNYKREYDEPSSDYDYQKVKSTNERIPQQQQHSRNSEYEKTRPSDVSYTMRKTDERNNYNKGGTNEYYGESMTDNGSRPIKENSSSYSGFPESHQPDINNHYSRPLQYEPARVFPASPCLKVFKYEGREPEEDRWFADIYVTVDEVLNGMRLDITLDRPAELLTNWIADVKTKDNIHFTLLSLNHKLVPGPAENVRIMVKFNGKKPVPYLKSINLNGRLICPSNRAQKTTTKRPMYENPGDLHLKRTTEYYTEKPKKPIMNYEYESSTKKTTTRLERRTTPPFDDFIKSTVKPPPFLKPNPNGYEETDLNSFGGGGKKPPGRPPHSNGKPPPHAAKPAQGSVNNHGHGQGHGNGNGNGHGQGHGNGNKGNGNKNHGSSSSSSGGNKPNIHPYPNPNPYPSPNPNPYPNPNPPNPQTNDYQRYQECGTPSIQPSPLITHGQLTSRGQWPWHVALYKNVGTDLTFFCGGSLINNKYVLTAAHCVTKTYTTQPLDENTLVVYLGKYHLKLWSEGGVQNRQVFKITVHPKYNSTDFRSDIAVLELTTPVEYSDYVRPICMWDRTNTRIEEVEGKLGTVVGWGFDEHKMLTEELRQAKMPVVEQKTCLWSYPDFYPQFTSNMTYCAGFKNGTSVCNGDSGGGMVFPYKDRTGIERWHLRGIVSISPARNDSRVCDTSHYVVFTDVAKYLPWLDNFI</sequence>
<dbReference type="EnsemblMetazoa" id="PHUM609370-RA">
    <property type="protein sequence ID" value="PHUM609370-PA"/>
    <property type="gene ID" value="PHUM609370"/>
</dbReference>
<dbReference type="PANTHER" id="PTHR24252:SF7">
    <property type="entry name" value="HYALIN"/>
    <property type="match status" value="1"/>
</dbReference>
<dbReference type="PROSITE" id="PS50240">
    <property type="entry name" value="TRYPSIN_DOM"/>
    <property type="match status" value="1"/>
</dbReference>
<name>A0A1S4N251_PEDHC</name>
<dbReference type="VEuPathDB" id="VectorBase:PHUM609370"/>
<reference evidence="11" key="1">
    <citation type="submission" date="2020-05" db="UniProtKB">
        <authorList>
            <consortium name="EnsemblMetazoa"/>
        </authorList>
    </citation>
    <scope>IDENTIFICATION</scope>
    <source>
        <strain evidence="11">USDA</strain>
    </source>
</reference>
<dbReference type="CDD" id="cd00190">
    <property type="entry name" value="Tryp_SPc"/>
    <property type="match status" value="1"/>
</dbReference>
<dbReference type="GO" id="GO:0006508">
    <property type="term" value="P:proteolysis"/>
    <property type="evidence" value="ECO:0007669"/>
    <property type="project" value="UniProtKB-KW"/>
</dbReference>
<evidence type="ECO:0000313" key="11">
    <source>
        <dbReference type="EnsemblMetazoa" id="PHUM609370-PA"/>
    </source>
</evidence>
<evidence type="ECO:0000256" key="10">
    <source>
        <dbReference type="SAM" id="SignalP"/>
    </source>
</evidence>
<dbReference type="EMBL" id="AAZO01007445">
    <property type="status" value="NOT_ANNOTATED_CDS"/>
    <property type="molecule type" value="Genomic_DNA"/>
</dbReference>
<evidence type="ECO:0000256" key="5">
    <source>
        <dbReference type="ARBA" id="ARBA00022801"/>
    </source>
</evidence>
<keyword evidence="6" id="KW-0720">Serine protease</keyword>
<dbReference type="PRINTS" id="PR00722">
    <property type="entry name" value="CHYMOTRYPSIN"/>
</dbReference>
<protein>
    <submittedName>
        <fullName evidence="11">Uncharacterized protein</fullName>
    </submittedName>
</protein>
<dbReference type="GO" id="GO:0004252">
    <property type="term" value="F:serine-type endopeptidase activity"/>
    <property type="evidence" value="ECO:0007669"/>
    <property type="project" value="InterPro"/>
</dbReference>
<feature type="chain" id="PRO_5043366059" evidence="10">
    <location>
        <begin position="23"/>
        <end position="1045"/>
    </location>
</feature>
<dbReference type="InterPro" id="IPR001254">
    <property type="entry name" value="Trypsin_dom"/>
</dbReference>
<feature type="region of interest" description="Disordered" evidence="9">
    <location>
        <begin position="103"/>
        <end position="137"/>
    </location>
</feature>
<evidence type="ECO:0000256" key="3">
    <source>
        <dbReference type="ARBA" id="ARBA00022670"/>
    </source>
</evidence>
<feature type="region of interest" description="Disordered" evidence="9">
    <location>
        <begin position="305"/>
        <end position="446"/>
    </location>
</feature>
<dbReference type="Pfam" id="PF00089">
    <property type="entry name" value="Trypsin"/>
    <property type="match status" value="1"/>
</dbReference>
<feature type="compositionally biased region" description="Polar residues" evidence="9">
    <location>
        <begin position="769"/>
        <end position="793"/>
    </location>
</feature>
<keyword evidence="4 10" id="KW-0732">Signal</keyword>
<dbReference type="GO" id="GO:0005576">
    <property type="term" value="C:extracellular region"/>
    <property type="evidence" value="ECO:0007669"/>
    <property type="project" value="UniProtKB-SubCell"/>
</dbReference>
<feature type="compositionally biased region" description="Polar residues" evidence="9">
    <location>
        <begin position="378"/>
        <end position="387"/>
    </location>
</feature>
<evidence type="ECO:0000256" key="7">
    <source>
        <dbReference type="ARBA" id="ARBA00023145"/>
    </source>
</evidence>
<dbReference type="Proteomes" id="UP000009046">
    <property type="component" value="Unassembled WGS sequence"/>
</dbReference>
<dbReference type="InterPro" id="IPR043504">
    <property type="entry name" value="Peptidase_S1_PA_chymotrypsin"/>
</dbReference>